<accession>A0A7K0FX29</accession>
<reference evidence="7 8" key="1">
    <citation type="submission" date="2019-11" db="EMBL/GenBank/DDBJ databases">
        <title>Pedobacter petrophilus genome.</title>
        <authorList>
            <person name="Feldbauer M.J."/>
            <person name="Newman J.D."/>
        </authorList>
    </citation>
    <scope>NUCLEOTIDE SEQUENCE [LARGE SCALE GENOMIC DNA]</scope>
    <source>
        <strain evidence="7 8">LMG 29686</strain>
    </source>
</reference>
<dbReference type="InterPro" id="IPR050495">
    <property type="entry name" value="ATG22/LtaA_families"/>
</dbReference>
<dbReference type="InterPro" id="IPR036259">
    <property type="entry name" value="MFS_trans_sf"/>
</dbReference>
<organism evidence="7 8">
    <name type="scientific">Pedobacter petrophilus</name>
    <dbReference type="NCBI Taxonomy" id="1908241"/>
    <lineage>
        <taxon>Bacteria</taxon>
        <taxon>Pseudomonadati</taxon>
        <taxon>Bacteroidota</taxon>
        <taxon>Sphingobacteriia</taxon>
        <taxon>Sphingobacteriales</taxon>
        <taxon>Sphingobacteriaceae</taxon>
        <taxon>Pedobacter</taxon>
    </lineage>
</organism>
<evidence type="ECO:0000256" key="2">
    <source>
        <dbReference type="ARBA" id="ARBA00022448"/>
    </source>
</evidence>
<keyword evidence="2" id="KW-0813">Transport</keyword>
<feature type="transmembrane region" description="Helical" evidence="6">
    <location>
        <begin position="286"/>
        <end position="307"/>
    </location>
</feature>
<comment type="subcellular location">
    <subcellularLocation>
        <location evidence="1">Endomembrane system</location>
        <topology evidence="1">Multi-pass membrane protein</topology>
    </subcellularLocation>
</comment>
<feature type="transmembrane region" description="Helical" evidence="6">
    <location>
        <begin position="340"/>
        <end position="358"/>
    </location>
</feature>
<feature type="transmembrane region" description="Helical" evidence="6">
    <location>
        <begin position="314"/>
        <end position="334"/>
    </location>
</feature>
<proteinExistence type="predicted"/>
<keyword evidence="5 6" id="KW-0472">Membrane</keyword>
<feature type="transmembrane region" description="Helical" evidence="6">
    <location>
        <begin position="253"/>
        <end position="274"/>
    </location>
</feature>
<evidence type="ECO:0000313" key="8">
    <source>
        <dbReference type="Proteomes" id="UP000487757"/>
    </source>
</evidence>
<dbReference type="InterPro" id="IPR024671">
    <property type="entry name" value="Atg22-like"/>
</dbReference>
<dbReference type="Pfam" id="PF11700">
    <property type="entry name" value="ATG22"/>
    <property type="match status" value="1"/>
</dbReference>
<dbReference type="PANTHER" id="PTHR23519:SF1">
    <property type="entry name" value="AUTOPHAGY-RELATED PROTEIN 22"/>
    <property type="match status" value="1"/>
</dbReference>
<dbReference type="EMBL" id="WKKH01000008">
    <property type="protein sequence ID" value="MRX75922.1"/>
    <property type="molecule type" value="Genomic_DNA"/>
</dbReference>
<dbReference type="PANTHER" id="PTHR23519">
    <property type="entry name" value="AUTOPHAGY-RELATED PROTEIN 22"/>
    <property type="match status" value="1"/>
</dbReference>
<sequence>MKMIEKNNKKTIRSWAFFDWANSAYNLVITSTIFPAYYTIITTTKEHGDQVTFFGRSFVNTSLSNYALSFAYLIMALALPVLSSIADRRGNKKSFMKFFTYMGGVSCMALYFFKLDTLEMSIIFFALAAMGYIGGVLFSNSYLPEIATEEHQDRVSAQGFSYGYIGSVLLQLVCFLFVLKPEWFGISDASFPPRLSFLLVGVWWIAFSQIPFSVLPNGTPQVDKVKTNIIKDGFNELSKVWQQLKQIKRLKGFLLSFFFYSMGVQTIMLAAAGFAEKTLKLGTAKLIAVILIIQLVAIPGALLMSYLAKKIGNINILIMVVLVWIGCCIYGYYITNEIQFYSLAAIVGLIMGGIQSLSRSTYSKYLPTNTPDTTSFFSFYDVTEKLAIVIGLFSFAYIEDLTGNIRYSIIALASFFIVGLIFLLILRKNESKEVVKL</sequence>
<feature type="transmembrane region" description="Helical" evidence="6">
    <location>
        <begin position="379"/>
        <end position="398"/>
    </location>
</feature>
<feature type="transmembrane region" description="Helical" evidence="6">
    <location>
        <begin position="20"/>
        <end position="40"/>
    </location>
</feature>
<evidence type="ECO:0000313" key="7">
    <source>
        <dbReference type="EMBL" id="MRX75922.1"/>
    </source>
</evidence>
<dbReference type="AlphaFoldDB" id="A0A7K0FX29"/>
<feature type="transmembrane region" description="Helical" evidence="6">
    <location>
        <begin position="159"/>
        <end position="179"/>
    </location>
</feature>
<evidence type="ECO:0000256" key="5">
    <source>
        <dbReference type="ARBA" id="ARBA00023136"/>
    </source>
</evidence>
<keyword evidence="4 6" id="KW-1133">Transmembrane helix</keyword>
<keyword evidence="8" id="KW-1185">Reference proteome</keyword>
<dbReference type="GO" id="GO:0012505">
    <property type="term" value="C:endomembrane system"/>
    <property type="evidence" value="ECO:0007669"/>
    <property type="project" value="UniProtKB-SubCell"/>
</dbReference>
<name>A0A7K0FX29_9SPHI</name>
<protein>
    <submittedName>
        <fullName evidence="7">MFS transporter</fullName>
    </submittedName>
</protein>
<dbReference type="Proteomes" id="UP000487757">
    <property type="component" value="Unassembled WGS sequence"/>
</dbReference>
<feature type="transmembrane region" description="Helical" evidence="6">
    <location>
        <begin position="404"/>
        <end position="426"/>
    </location>
</feature>
<gene>
    <name evidence="7" type="ORF">GJU39_07450</name>
</gene>
<dbReference type="Gene3D" id="1.20.1250.20">
    <property type="entry name" value="MFS general substrate transporter like domains"/>
    <property type="match status" value="1"/>
</dbReference>
<comment type="caution">
    <text evidence="7">The sequence shown here is derived from an EMBL/GenBank/DDBJ whole genome shotgun (WGS) entry which is preliminary data.</text>
</comment>
<evidence type="ECO:0000256" key="1">
    <source>
        <dbReference type="ARBA" id="ARBA00004127"/>
    </source>
</evidence>
<feature type="transmembrane region" description="Helical" evidence="6">
    <location>
        <begin position="98"/>
        <end position="114"/>
    </location>
</feature>
<keyword evidence="3 6" id="KW-0812">Transmembrane</keyword>
<feature type="transmembrane region" description="Helical" evidence="6">
    <location>
        <begin position="66"/>
        <end position="86"/>
    </location>
</feature>
<evidence type="ECO:0000256" key="6">
    <source>
        <dbReference type="SAM" id="Phobius"/>
    </source>
</evidence>
<feature type="transmembrane region" description="Helical" evidence="6">
    <location>
        <begin position="120"/>
        <end position="138"/>
    </location>
</feature>
<dbReference type="SUPFAM" id="SSF103473">
    <property type="entry name" value="MFS general substrate transporter"/>
    <property type="match status" value="1"/>
</dbReference>
<evidence type="ECO:0000256" key="4">
    <source>
        <dbReference type="ARBA" id="ARBA00022989"/>
    </source>
</evidence>
<feature type="transmembrane region" description="Helical" evidence="6">
    <location>
        <begin position="195"/>
        <end position="215"/>
    </location>
</feature>
<evidence type="ECO:0000256" key="3">
    <source>
        <dbReference type="ARBA" id="ARBA00022692"/>
    </source>
</evidence>